<evidence type="ECO:0000256" key="1">
    <source>
        <dbReference type="SAM" id="MobiDB-lite"/>
    </source>
</evidence>
<feature type="compositionally biased region" description="Acidic residues" evidence="1">
    <location>
        <begin position="84"/>
        <end position="93"/>
    </location>
</feature>
<accession>M5C7Y9</accession>
<gene>
    <name evidence="2" type="ORF">BN14_09674</name>
</gene>
<feature type="compositionally biased region" description="Basic and acidic residues" evidence="1">
    <location>
        <begin position="66"/>
        <end position="75"/>
    </location>
</feature>
<dbReference type="Proteomes" id="UP000012065">
    <property type="component" value="Unassembled WGS sequence"/>
</dbReference>
<feature type="compositionally biased region" description="Polar residues" evidence="1">
    <location>
        <begin position="1"/>
        <end position="10"/>
    </location>
</feature>
<dbReference type="EMBL" id="CAOJ01014753">
    <property type="protein sequence ID" value="CCO35556.1"/>
    <property type="molecule type" value="Genomic_DNA"/>
</dbReference>
<dbReference type="HOGENOM" id="CLU_714065_0_0_1"/>
<evidence type="ECO:0000313" key="2">
    <source>
        <dbReference type="EMBL" id="CCO35556.1"/>
    </source>
</evidence>
<feature type="compositionally biased region" description="Basic and acidic residues" evidence="1">
    <location>
        <begin position="94"/>
        <end position="106"/>
    </location>
</feature>
<evidence type="ECO:0000313" key="3">
    <source>
        <dbReference type="Proteomes" id="UP000012065"/>
    </source>
</evidence>
<protein>
    <submittedName>
        <fullName evidence="2">Uncharacterized protein</fullName>
    </submittedName>
</protein>
<reference evidence="2 3" key="1">
    <citation type="journal article" date="2013" name="J. Biotechnol.">
        <title>Establishment and interpretation of the genome sequence of the phytopathogenic fungus Rhizoctonia solani AG1-IB isolate 7/3/14.</title>
        <authorList>
            <person name="Wibberg D.W."/>
            <person name="Jelonek L.J."/>
            <person name="Rupp O.R."/>
            <person name="Hennig M.H."/>
            <person name="Eikmeyer F.E."/>
            <person name="Goesmann A.G."/>
            <person name="Hartmann A.H."/>
            <person name="Borriss R.B."/>
            <person name="Grosch R.G."/>
            <person name="Puehler A.P."/>
            <person name="Schlueter A.S."/>
        </authorList>
    </citation>
    <scope>NUCLEOTIDE SEQUENCE [LARGE SCALE GENOMIC DNA]</scope>
    <source>
        <strain evidence="3">AG1-IB / isolate 7/3/14</strain>
    </source>
</reference>
<sequence>MARTRSQLNKTKSKHTPDIKSTSEKTPLTSTNRAEPVLETEGESVPEPEPNPEPEPSSRPESLASRPEEEDRGTSNHEILPSADEIDEIDETNEIDKTDEIVDGKSTRGRGRVEGSTNWAMWEKKAVAQEVRNQELWKFPARSKEAQERWSKIPDLIRVKHPKFARTVAATKTHFSHRMLKEWEDERPGQATGEDVGDDQYSKLMSDLLRLFLDRKSLRAEATETAKSKTAADKLAGEQLRQAALENMFSRNRFTVDVTESEGATPREKGAQRDTRKRSQSKSGNSDLKPDDKSVYPTKKSRTNNQTRVVNMVEERNRIDQAMFEEARQEERERQEELLNGINRLGDSVSLLINTIVEDRQTNKEAEAAQHNHTETLLQVIKSLTDK</sequence>
<organism evidence="2 3">
    <name type="scientific">Thanatephorus cucumeris (strain AG1-IB / isolate 7/3/14)</name>
    <name type="common">Lettuce bottom rot fungus</name>
    <name type="synonym">Rhizoctonia solani</name>
    <dbReference type="NCBI Taxonomy" id="1108050"/>
    <lineage>
        <taxon>Eukaryota</taxon>
        <taxon>Fungi</taxon>
        <taxon>Dikarya</taxon>
        <taxon>Basidiomycota</taxon>
        <taxon>Agaricomycotina</taxon>
        <taxon>Agaricomycetes</taxon>
        <taxon>Cantharellales</taxon>
        <taxon>Ceratobasidiaceae</taxon>
        <taxon>Rhizoctonia</taxon>
        <taxon>Rhizoctonia solani AG-1</taxon>
    </lineage>
</organism>
<feature type="region of interest" description="Disordered" evidence="1">
    <location>
        <begin position="256"/>
        <end position="309"/>
    </location>
</feature>
<feature type="region of interest" description="Disordered" evidence="1">
    <location>
        <begin position="1"/>
        <end position="115"/>
    </location>
</feature>
<comment type="caution">
    <text evidence="2">The sequence shown here is derived from an EMBL/GenBank/DDBJ whole genome shotgun (WGS) entry which is preliminary data.</text>
</comment>
<proteinExistence type="predicted"/>
<feature type="compositionally biased region" description="Acidic residues" evidence="1">
    <location>
        <begin position="38"/>
        <end position="52"/>
    </location>
</feature>
<dbReference type="AlphaFoldDB" id="M5C7Y9"/>
<feature type="compositionally biased region" description="Polar residues" evidence="1">
    <location>
        <begin position="24"/>
        <end position="33"/>
    </location>
</feature>
<feature type="compositionally biased region" description="Basic and acidic residues" evidence="1">
    <location>
        <begin position="265"/>
        <end position="274"/>
    </location>
</feature>
<name>M5C7Y9_THACB</name>